<keyword evidence="4" id="KW-1185">Reference proteome</keyword>
<feature type="transmembrane region" description="Helical" evidence="1">
    <location>
        <begin position="6"/>
        <end position="25"/>
    </location>
</feature>
<feature type="domain" description="Extensin-like C-terminal" evidence="2">
    <location>
        <begin position="62"/>
        <end position="241"/>
    </location>
</feature>
<name>A0A2T5FXQ6_9SPHN</name>
<protein>
    <submittedName>
        <fullName evidence="3">Extensin</fullName>
    </submittedName>
</protein>
<dbReference type="OrthoDB" id="9809788at2"/>
<gene>
    <name evidence="3" type="ORF">CLG96_11140</name>
</gene>
<keyword evidence="1" id="KW-0812">Transmembrane</keyword>
<reference evidence="3 4" key="1">
    <citation type="submission" date="2017-09" db="EMBL/GenBank/DDBJ databases">
        <title>Sphingomonas panjinensis sp.nov., isolated from oil-contaminated soil.</title>
        <authorList>
            <person name="Wang L."/>
            <person name="Chen L."/>
        </authorList>
    </citation>
    <scope>NUCLEOTIDE SEQUENCE [LARGE SCALE GENOMIC DNA]</scope>
    <source>
        <strain evidence="3 4">FW-11</strain>
    </source>
</reference>
<comment type="caution">
    <text evidence="3">The sequence shown here is derived from an EMBL/GenBank/DDBJ whole genome shotgun (WGS) entry which is preliminary data.</text>
</comment>
<dbReference type="Pfam" id="PF06904">
    <property type="entry name" value="Extensin-like_C"/>
    <property type="match status" value="1"/>
</dbReference>
<evidence type="ECO:0000313" key="3">
    <source>
        <dbReference type="EMBL" id="PTQ10927.1"/>
    </source>
</evidence>
<accession>A0A2T5FXQ6</accession>
<evidence type="ECO:0000256" key="1">
    <source>
        <dbReference type="SAM" id="Phobius"/>
    </source>
</evidence>
<dbReference type="InterPro" id="IPR009683">
    <property type="entry name" value="Extensin-like_C"/>
</dbReference>
<evidence type="ECO:0000313" key="4">
    <source>
        <dbReference type="Proteomes" id="UP000244162"/>
    </source>
</evidence>
<keyword evidence="1" id="KW-1133">Transmembrane helix</keyword>
<evidence type="ECO:0000259" key="2">
    <source>
        <dbReference type="Pfam" id="PF06904"/>
    </source>
</evidence>
<dbReference type="EMBL" id="NWBU01000009">
    <property type="protein sequence ID" value="PTQ10927.1"/>
    <property type="molecule type" value="Genomic_DNA"/>
</dbReference>
<organism evidence="3 4">
    <name type="scientific">Sphingomonas oleivorans</name>
    <dbReference type="NCBI Taxonomy" id="1735121"/>
    <lineage>
        <taxon>Bacteria</taxon>
        <taxon>Pseudomonadati</taxon>
        <taxon>Pseudomonadota</taxon>
        <taxon>Alphaproteobacteria</taxon>
        <taxon>Sphingomonadales</taxon>
        <taxon>Sphingomonadaceae</taxon>
        <taxon>Sphingomonas</taxon>
    </lineage>
</organism>
<sequence length="241" mass="26517">MRFVPVVRIIFIAALLAAGFILFAIGRRSPQDLPWTRLDLGAPIGLFTGRKVATLTENAPLCRALLDRAGVRYMTLTPRAEGAHCGHSDAVRFTAGGSRRIAYAPRPPGTSCAVAAALAMWEWNVVQPAALRHLGRTVTRIEHLGSYNCRRIYGRENGNWSEHSRANAIDITGFRLDDGHHVTILKGWDGAPEEAAFLREVRDGACKLFSTTLSPDYNAAHADHLHLDEAKRGIAGWRTCR</sequence>
<dbReference type="AlphaFoldDB" id="A0A2T5FXQ6"/>
<proteinExistence type="predicted"/>
<keyword evidence="1" id="KW-0472">Membrane</keyword>
<dbReference type="Proteomes" id="UP000244162">
    <property type="component" value="Unassembled WGS sequence"/>
</dbReference>